<dbReference type="GO" id="GO:0016020">
    <property type="term" value="C:membrane"/>
    <property type="evidence" value="ECO:0007669"/>
    <property type="project" value="GOC"/>
</dbReference>
<dbReference type="InterPro" id="IPR051689">
    <property type="entry name" value="Sterol_desaturase/TMEM195"/>
</dbReference>
<evidence type="ECO:0000256" key="3">
    <source>
        <dbReference type="ARBA" id="ARBA00022989"/>
    </source>
</evidence>
<protein>
    <submittedName>
        <fullName evidence="9">Sterol desaturase family protein</fullName>
    </submittedName>
</protein>
<gene>
    <name evidence="9" type="ORF">ISQ63_00875</name>
</gene>
<evidence type="ECO:0000256" key="2">
    <source>
        <dbReference type="ARBA" id="ARBA00022692"/>
    </source>
</evidence>
<evidence type="ECO:0000259" key="8">
    <source>
        <dbReference type="Pfam" id="PF04116"/>
    </source>
</evidence>
<dbReference type="PANTHER" id="PTHR21624:SF1">
    <property type="entry name" value="ALKYLGLYCEROL MONOOXYGENASE"/>
    <property type="match status" value="1"/>
</dbReference>
<evidence type="ECO:0000313" key="9">
    <source>
        <dbReference type="EMBL" id="MBL6811416.1"/>
    </source>
</evidence>
<dbReference type="GO" id="GO:0012505">
    <property type="term" value="C:endomembrane system"/>
    <property type="evidence" value="ECO:0007669"/>
    <property type="project" value="UniProtKB-SubCell"/>
</dbReference>
<feature type="transmembrane region" description="Helical" evidence="7">
    <location>
        <begin position="380"/>
        <end position="401"/>
    </location>
</feature>
<dbReference type="GO" id="GO:0006643">
    <property type="term" value="P:membrane lipid metabolic process"/>
    <property type="evidence" value="ECO:0007669"/>
    <property type="project" value="TreeGrafter"/>
</dbReference>
<dbReference type="Pfam" id="PF04116">
    <property type="entry name" value="FA_hydroxylase"/>
    <property type="match status" value="1"/>
</dbReference>
<evidence type="ECO:0000256" key="6">
    <source>
        <dbReference type="ARBA" id="ARBA00023136"/>
    </source>
</evidence>
<evidence type="ECO:0000313" key="10">
    <source>
        <dbReference type="Proteomes" id="UP000744438"/>
    </source>
</evidence>
<evidence type="ECO:0000256" key="1">
    <source>
        <dbReference type="ARBA" id="ARBA00004127"/>
    </source>
</evidence>
<feature type="transmembrane region" description="Helical" evidence="7">
    <location>
        <begin position="326"/>
        <end position="347"/>
    </location>
</feature>
<evidence type="ECO:0000256" key="4">
    <source>
        <dbReference type="ARBA" id="ARBA00023002"/>
    </source>
</evidence>
<keyword evidence="4" id="KW-0560">Oxidoreductase</keyword>
<dbReference type="InterPro" id="IPR006694">
    <property type="entry name" value="Fatty_acid_hydroxylase"/>
</dbReference>
<reference evidence="9" key="1">
    <citation type="submission" date="2020-10" db="EMBL/GenBank/DDBJ databases">
        <title>Microbiome of the Black Sea water column analyzed by genome centric metagenomics.</title>
        <authorList>
            <person name="Cabello-Yeves P.J."/>
            <person name="Callieri C."/>
            <person name="Picazo A."/>
            <person name="Mehrshad M."/>
            <person name="Haro-Moreno J.M."/>
            <person name="Roda-Garcia J."/>
            <person name="Dzembekova N."/>
            <person name="Slabakova V."/>
            <person name="Slabakova N."/>
            <person name="Moncheva S."/>
            <person name="Rodriguez-Valera F."/>
        </authorList>
    </citation>
    <scope>NUCLEOTIDE SEQUENCE</scope>
    <source>
        <strain evidence="9">BS307-5m-G49</strain>
    </source>
</reference>
<sequence>MDYVPYAVPFFLLAILIELSYGWLKNNNTYRANDALSSMFMGALRSTSSALKIGLGGAVFFFVETYFSLPRWDSSSILTWVIAFVAYDFFYYWFHRISHERQIFWASHVAHHQSEDYNLSTALRQTGTGFFLTWVFYIPLFIIGVPSYVFVSVASINLIYQFWVHTEHVPKLGWFELFFVSPSNHRVHHAQNEEYIDKNYGGVFIIWDRLFRTFKEEEDEVTCIYGIRGPLKTFNPVWANFHIYVKMLKETFHTKNLKDKFYVLVAPTRWIPNDSEHLSPKTNFDVQNFEKYNPDSTFVSKVYAFFQLIFVSLLSTIFIELGDMNLAQGVVVALAMVSTAYCVSLWLDCKKALLADTFRIVFLTGVFLTSFFLPEANKYILPLAGYLSVNLLFLFFLHNSFQKNNLLTREMS</sequence>
<feature type="domain" description="Fatty acid hydroxylase" evidence="8">
    <location>
        <begin position="80"/>
        <end position="213"/>
    </location>
</feature>
<evidence type="ECO:0000256" key="5">
    <source>
        <dbReference type="ARBA" id="ARBA00023098"/>
    </source>
</evidence>
<name>A0A937HYB9_9GAMM</name>
<dbReference type="GO" id="GO:0050479">
    <property type="term" value="F:glyceryl-ether monooxygenase activity"/>
    <property type="evidence" value="ECO:0007669"/>
    <property type="project" value="TreeGrafter"/>
</dbReference>
<dbReference type="EMBL" id="JADHQC010000002">
    <property type="protein sequence ID" value="MBL6811416.1"/>
    <property type="molecule type" value="Genomic_DNA"/>
</dbReference>
<keyword evidence="5" id="KW-0443">Lipid metabolism</keyword>
<feature type="transmembrane region" description="Helical" evidence="7">
    <location>
        <begin position="353"/>
        <end position="373"/>
    </location>
</feature>
<comment type="caution">
    <text evidence="9">The sequence shown here is derived from an EMBL/GenBank/DDBJ whole genome shotgun (WGS) entry which is preliminary data.</text>
</comment>
<dbReference type="Proteomes" id="UP000744438">
    <property type="component" value="Unassembled WGS sequence"/>
</dbReference>
<feature type="transmembrane region" description="Helical" evidence="7">
    <location>
        <begin position="6"/>
        <end position="24"/>
    </location>
</feature>
<dbReference type="PANTHER" id="PTHR21624">
    <property type="entry name" value="STEROL DESATURASE-RELATED PROTEIN"/>
    <property type="match status" value="1"/>
</dbReference>
<evidence type="ECO:0000256" key="7">
    <source>
        <dbReference type="SAM" id="Phobius"/>
    </source>
</evidence>
<proteinExistence type="predicted"/>
<feature type="transmembrane region" description="Helical" evidence="7">
    <location>
        <begin position="75"/>
        <end position="94"/>
    </location>
</feature>
<dbReference type="GO" id="GO:0005506">
    <property type="term" value="F:iron ion binding"/>
    <property type="evidence" value="ECO:0007669"/>
    <property type="project" value="InterPro"/>
</dbReference>
<dbReference type="AlphaFoldDB" id="A0A937HYB9"/>
<keyword evidence="3 7" id="KW-1133">Transmembrane helix</keyword>
<feature type="transmembrane region" description="Helical" evidence="7">
    <location>
        <begin position="302"/>
        <end position="319"/>
    </location>
</feature>
<organism evidence="9 10">
    <name type="scientific">SAR86 cluster bacterium</name>
    <dbReference type="NCBI Taxonomy" id="2030880"/>
    <lineage>
        <taxon>Bacteria</taxon>
        <taxon>Pseudomonadati</taxon>
        <taxon>Pseudomonadota</taxon>
        <taxon>Gammaproteobacteria</taxon>
        <taxon>SAR86 cluster</taxon>
    </lineage>
</organism>
<keyword evidence="6 7" id="KW-0472">Membrane</keyword>
<accession>A0A937HYB9</accession>
<feature type="transmembrane region" description="Helical" evidence="7">
    <location>
        <begin position="134"/>
        <end position="160"/>
    </location>
</feature>
<dbReference type="GO" id="GO:0008610">
    <property type="term" value="P:lipid biosynthetic process"/>
    <property type="evidence" value="ECO:0007669"/>
    <property type="project" value="InterPro"/>
</dbReference>
<comment type="subcellular location">
    <subcellularLocation>
        <location evidence="1">Endomembrane system</location>
        <topology evidence="1">Multi-pass membrane protein</topology>
    </subcellularLocation>
</comment>
<keyword evidence="2 7" id="KW-0812">Transmembrane</keyword>
<feature type="transmembrane region" description="Helical" evidence="7">
    <location>
        <begin position="49"/>
        <end position="69"/>
    </location>
</feature>